<organism evidence="1 2">
    <name type="scientific">Bacillus pumilus</name>
    <name type="common">Bacillus mesentericus</name>
    <dbReference type="NCBI Taxonomy" id="1408"/>
    <lineage>
        <taxon>Bacteria</taxon>
        <taxon>Bacillati</taxon>
        <taxon>Bacillota</taxon>
        <taxon>Bacilli</taxon>
        <taxon>Bacillales</taxon>
        <taxon>Bacillaceae</taxon>
        <taxon>Bacillus</taxon>
    </lineage>
</organism>
<dbReference type="EMBL" id="CP027116">
    <property type="protein sequence ID" value="AVM23280.1"/>
    <property type="molecule type" value="Genomic_DNA"/>
</dbReference>
<dbReference type="AlphaFoldDB" id="A0AAD0ML57"/>
<dbReference type="InterPro" id="IPR049300">
    <property type="entry name" value="Gp22-like_sf"/>
</dbReference>
<protein>
    <submittedName>
        <fullName evidence="1">Uncharacterized protein</fullName>
    </submittedName>
</protein>
<evidence type="ECO:0000313" key="1">
    <source>
        <dbReference type="EMBL" id="AVM23280.1"/>
    </source>
</evidence>
<sequence>MIEIREEKRFNPFFRSLKAKVTEQGIELSECTIYHMYEGELVTGDLPAALIKIDADEDKKYSVLYDLYITMDEEKNHAYHLDKCYMSPNQMPCYAGSDYLVLTLLSIRVGVEGEREGYINAFVERVIEDEGTDTQRN</sequence>
<evidence type="ECO:0000313" key="2">
    <source>
        <dbReference type="Proteomes" id="UP000264960"/>
    </source>
</evidence>
<dbReference type="RefSeq" id="WP_117729843.1">
    <property type="nucleotide sequence ID" value="NZ_CP027116.1"/>
</dbReference>
<dbReference type="InterPro" id="IPR049298">
    <property type="entry name" value="Gp22-like"/>
</dbReference>
<dbReference type="Proteomes" id="UP000264960">
    <property type="component" value="Chromosome"/>
</dbReference>
<reference evidence="1 2" key="1">
    <citation type="submission" date="2018-02" db="EMBL/GenBank/DDBJ databases">
        <title>The complete genome of two Bacillus pumilus strains from Cuatro Cienegas, Coahuila, Mexico.</title>
        <authorList>
            <person name="Zarza E."/>
            <person name="Alcaraz L.D."/>
            <person name="Aguilar-Salinas B."/>
            <person name="Islas A."/>
            <person name="Olmedo-Alvarez G."/>
        </authorList>
    </citation>
    <scope>NUCLEOTIDE SEQUENCE [LARGE SCALE GENOMIC DNA]</scope>
    <source>
        <strain evidence="1 2">145</strain>
    </source>
</reference>
<dbReference type="Gene3D" id="2.60.40.2980">
    <property type="match status" value="1"/>
</dbReference>
<accession>A0AAD0ML57</accession>
<dbReference type="Pfam" id="PF21567">
    <property type="entry name" value="Gp22"/>
    <property type="match status" value="1"/>
</dbReference>
<name>A0AAD0ML57_BACPU</name>
<proteinExistence type="predicted"/>
<gene>
    <name evidence="1" type="ORF">C5695_05335</name>
</gene>